<dbReference type="InterPro" id="IPR036365">
    <property type="entry name" value="PGBD-like_sf"/>
</dbReference>
<dbReference type="Pfam" id="PF01471">
    <property type="entry name" value="PG_binding_1"/>
    <property type="match status" value="1"/>
</dbReference>
<dbReference type="Gene3D" id="3.10.350.10">
    <property type="entry name" value="LysM domain"/>
    <property type="match status" value="1"/>
</dbReference>
<dbReference type="AlphaFoldDB" id="A0A4P2QMI9"/>
<dbReference type="SUPFAM" id="SSF47090">
    <property type="entry name" value="PGBD-like"/>
    <property type="match status" value="1"/>
</dbReference>
<dbReference type="InterPro" id="IPR036366">
    <property type="entry name" value="PGBDSf"/>
</dbReference>
<feature type="domain" description="Peptidoglycan binding-like" evidence="1">
    <location>
        <begin position="154"/>
        <end position="200"/>
    </location>
</feature>
<name>A0A4P2QMI9_SORCE</name>
<organism evidence="2 3">
    <name type="scientific">Sorangium cellulosum</name>
    <name type="common">Polyangium cellulosum</name>
    <dbReference type="NCBI Taxonomy" id="56"/>
    <lineage>
        <taxon>Bacteria</taxon>
        <taxon>Pseudomonadati</taxon>
        <taxon>Myxococcota</taxon>
        <taxon>Polyangia</taxon>
        <taxon>Polyangiales</taxon>
        <taxon>Polyangiaceae</taxon>
        <taxon>Sorangium</taxon>
    </lineage>
</organism>
<dbReference type="Gene3D" id="1.10.101.10">
    <property type="entry name" value="PGBD-like superfamily/PGBD"/>
    <property type="match status" value="1"/>
</dbReference>
<reference evidence="2 3" key="1">
    <citation type="submission" date="2015-09" db="EMBL/GenBank/DDBJ databases">
        <title>Sorangium comparison.</title>
        <authorList>
            <person name="Zaburannyi N."/>
            <person name="Bunk B."/>
            <person name="Overmann J."/>
            <person name="Mueller R."/>
        </authorList>
    </citation>
    <scope>NUCLEOTIDE SEQUENCE [LARGE SCALE GENOMIC DNA]</scope>
    <source>
        <strain evidence="2 3">So ce836</strain>
    </source>
</reference>
<evidence type="ECO:0000313" key="2">
    <source>
        <dbReference type="EMBL" id="AUX31205.1"/>
    </source>
</evidence>
<dbReference type="InterPro" id="IPR002477">
    <property type="entry name" value="Peptidoglycan-bd-like"/>
</dbReference>
<dbReference type="InterPro" id="IPR036779">
    <property type="entry name" value="LysM_dom_sf"/>
</dbReference>
<proteinExistence type="predicted"/>
<dbReference type="RefSeq" id="WP_129575040.1">
    <property type="nucleotide sequence ID" value="NZ_CP012672.1"/>
</dbReference>
<protein>
    <recommendedName>
        <fullName evidence="1">Peptidoglycan binding-like domain-containing protein</fullName>
    </recommendedName>
</protein>
<accession>A0A4P2QMI9</accession>
<dbReference type="Proteomes" id="UP000295497">
    <property type="component" value="Chromosome"/>
</dbReference>
<dbReference type="EMBL" id="CP012672">
    <property type="protein sequence ID" value="AUX31205.1"/>
    <property type="molecule type" value="Genomic_DNA"/>
</dbReference>
<gene>
    <name evidence="2" type="ORF">SOCE836_033340</name>
</gene>
<evidence type="ECO:0000313" key="3">
    <source>
        <dbReference type="Proteomes" id="UP000295497"/>
    </source>
</evidence>
<evidence type="ECO:0000259" key="1">
    <source>
        <dbReference type="Pfam" id="PF01471"/>
    </source>
</evidence>
<sequence>MPRQHVVSIGECAASIADRHGFTIDTIWRHADNAALRAKRENPYVLEPGDRVIIPDRRLREEACAMGRRHVFRRRGVPEKLRIRLLSGEVPRVGLAYELRVDDLCFSGETDGGGWLEHWIPPGARAGRLVLADGQVHELALGQLLPHASTAGARARLANLGYLREPAAAAEDVERAVASFQRDHALEATGALDEQTRRALLDAHGS</sequence>